<dbReference type="GO" id="GO:0006355">
    <property type="term" value="P:regulation of DNA-templated transcription"/>
    <property type="evidence" value="ECO:0007669"/>
    <property type="project" value="InterPro"/>
</dbReference>
<evidence type="ECO:0000256" key="3">
    <source>
        <dbReference type="ARBA" id="ARBA00023163"/>
    </source>
</evidence>
<dbReference type="InParanoid" id="A0A2P5DBM6"/>
<evidence type="ECO:0000256" key="5">
    <source>
        <dbReference type="SAM" id="Phobius"/>
    </source>
</evidence>
<dbReference type="GO" id="GO:0003677">
    <property type="term" value="F:DNA binding"/>
    <property type="evidence" value="ECO:0007669"/>
    <property type="project" value="UniProtKB-KW"/>
</dbReference>
<evidence type="ECO:0000256" key="1">
    <source>
        <dbReference type="ARBA" id="ARBA00023015"/>
    </source>
</evidence>
<proteinExistence type="predicted"/>
<dbReference type="OrthoDB" id="1848784at2759"/>
<keyword evidence="1" id="KW-0805">Transcription regulation</keyword>
<protein>
    <submittedName>
        <fullName evidence="7">NAC domain containing protein</fullName>
    </submittedName>
</protein>
<comment type="caution">
    <text evidence="7">The sequence shown here is derived from an EMBL/GenBank/DDBJ whole genome shotgun (WGS) entry which is preliminary data.</text>
</comment>
<evidence type="ECO:0000313" key="8">
    <source>
        <dbReference type="Proteomes" id="UP000237000"/>
    </source>
</evidence>
<keyword evidence="8" id="KW-1185">Reference proteome</keyword>
<dbReference type="Gene3D" id="2.170.150.80">
    <property type="entry name" value="NAC domain"/>
    <property type="match status" value="1"/>
</dbReference>
<dbReference type="InterPro" id="IPR003441">
    <property type="entry name" value="NAC-dom"/>
</dbReference>
<reference evidence="8" key="1">
    <citation type="submission" date="2016-06" db="EMBL/GenBank/DDBJ databases">
        <title>Parallel loss of symbiosis genes in relatives of nitrogen-fixing non-legume Parasponia.</title>
        <authorList>
            <person name="Van Velzen R."/>
            <person name="Holmer R."/>
            <person name="Bu F."/>
            <person name="Rutten L."/>
            <person name="Van Zeijl A."/>
            <person name="Liu W."/>
            <person name="Santuari L."/>
            <person name="Cao Q."/>
            <person name="Sharma T."/>
            <person name="Shen D."/>
            <person name="Roswanjaya Y."/>
            <person name="Wardhani T."/>
            <person name="Kalhor M.S."/>
            <person name="Jansen J."/>
            <person name="Van den Hoogen J."/>
            <person name="Gungor B."/>
            <person name="Hartog M."/>
            <person name="Hontelez J."/>
            <person name="Verver J."/>
            <person name="Yang W.-C."/>
            <person name="Schijlen E."/>
            <person name="Repin R."/>
            <person name="Schilthuizen M."/>
            <person name="Schranz E."/>
            <person name="Heidstra R."/>
            <person name="Miyata K."/>
            <person name="Fedorova E."/>
            <person name="Kohlen W."/>
            <person name="Bisseling T."/>
            <person name="Smit S."/>
            <person name="Geurts R."/>
        </authorList>
    </citation>
    <scope>NUCLEOTIDE SEQUENCE [LARGE SCALE GENOMIC DNA]</scope>
    <source>
        <strain evidence="8">cv. RG33-2</strain>
    </source>
</reference>
<name>A0A2P5DBM6_TREOI</name>
<feature type="domain" description="NAC" evidence="6">
    <location>
        <begin position="1"/>
        <end position="58"/>
    </location>
</feature>
<evidence type="ECO:0000256" key="4">
    <source>
        <dbReference type="ARBA" id="ARBA00023242"/>
    </source>
</evidence>
<evidence type="ECO:0000259" key="6">
    <source>
        <dbReference type="PROSITE" id="PS51005"/>
    </source>
</evidence>
<accession>A0A2P5DBM6</accession>
<organism evidence="7 8">
    <name type="scientific">Trema orientale</name>
    <name type="common">Charcoal tree</name>
    <name type="synonym">Celtis orientalis</name>
    <dbReference type="NCBI Taxonomy" id="63057"/>
    <lineage>
        <taxon>Eukaryota</taxon>
        <taxon>Viridiplantae</taxon>
        <taxon>Streptophyta</taxon>
        <taxon>Embryophyta</taxon>
        <taxon>Tracheophyta</taxon>
        <taxon>Spermatophyta</taxon>
        <taxon>Magnoliopsida</taxon>
        <taxon>eudicotyledons</taxon>
        <taxon>Gunneridae</taxon>
        <taxon>Pentapetalae</taxon>
        <taxon>rosids</taxon>
        <taxon>fabids</taxon>
        <taxon>Rosales</taxon>
        <taxon>Cannabaceae</taxon>
        <taxon>Trema</taxon>
    </lineage>
</organism>
<dbReference type="SUPFAM" id="SSF101941">
    <property type="entry name" value="NAC domain"/>
    <property type="match status" value="1"/>
</dbReference>
<dbReference type="EMBL" id="JXTC01000281">
    <property type="protein sequence ID" value="PON70706.1"/>
    <property type="molecule type" value="Genomic_DNA"/>
</dbReference>
<keyword evidence="4" id="KW-0539">Nucleus</keyword>
<dbReference type="Proteomes" id="UP000237000">
    <property type="component" value="Unassembled WGS sequence"/>
</dbReference>
<keyword evidence="5" id="KW-1133">Transmembrane helix</keyword>
<keyword evidence="5" id="KW-0472">Membrane</keyword>
<gene>
    <name evidence="7" type="ORF">TorRG33x02_256420</name>
</gene>
<evidence type="ECO:0000256" key="2">
    <source>
        <dbReference type="ARBA" id="ARBA00023125"/>
    </source>
</evidence>
<keyword evidence="2" id="KW-0238">DNA-binding</keyword>
<keyword evidence="3" id="KW-0804">Transcription</keyword>
<keyword evidence="5" id="KW-0812">Transmembrane</keyword>
<dbReference type="AlphaFoldDB" id="A0A2P5DBM6"/>
<dbReference type="InterPro" id="IPR036093">
    <property type="entry name" value="NAC_dom_sf"/>
</dbReference>
<evidence type="ECO:0000313" key="7">
    <source>
        <dbReference type="EMBL" id="PON70706.1"/>
    </source>
</evidence>
<dbReference type="PROSITE" id="PS51005">
    <property type="entry name" value="NAC"/>
    <property type="match status" value="1"/>
</dbReference>
<feature type="transmembrane region" description="Helical" evidence="5">
    <location>
        <begin position="57"/>
        <end position="78"/>
    </location>
</feature>
<sequence length="79" mass="9118">MSNGSQIGRKKHLAFHIGKHPSGSKTDWNMHEFTFLSITQMREPNGENDMRVRKLKLNLSIATINFLPLKISFLYSLMI</sequence>